<dbReference type="Gene3D" id="3.30.200.20">
    <property type="entry name" value="Phosphorylase Kinase, domain 1"/>
    <property type="match status" value="1"/>
</dbReference>
<keyword evidence="1 3" id="KW-0547">Nucleotide-binding</keyword>
<keyword evidence="4" id="KW-0472">Membrane</keyword>
<organism evidence="7 8">
    <name type="scientific">Entamoeba invadens IP1</name>
    <dbReference type="NCBI Taxonomy" id="370355"/>
    <lineage>
        <taxon>Eukaryota</taxon>
        <taxon>Amoebozoa</taxon>
        <taxon>Evosea</taxon>
        <taxon>Archamoebae</taxon>
        <taxon>Mastigamoebida</taxon>
        <taxon>Entamoebidae</taxon>
        <taxon>Entamoeba</taxon>
    </lineage>
</organism>
<dbReference type="SMART" id="SM00181">
    <property type="entry name" value="EGF"/>
    <property type="match status" value="3"/>
</dbReference>
<dbReference type="PROSITE" id="PS00108">
    <property type="entry name" value="PROTEIN_KINASE_ST"/>
    <property type="match status" value="1"/>
</dbReference>
<dbReference type="PROSITE" id="PS00107">
    <property type="entry name" value="PROTEIN_KINASE_ATP"/>
    <property type="match status" value="1"/>
</dbReference>
<evidence type="ECO:0000259" key="6">
    <source>
        <dbReference type="PROSITE" id="PS50011"/>
    </source>
</evidence>
<dbReference type="InterPro" id="IPR000742">
    <property type="entry name" value="EGF"/>
</dbReference>
<dbReference type="InterPro" id="IPR011009">
    <property type="entry name" value="Kinase-like_dom_sf"/>
</dbReference>
<accession>A0A0A1UFE3</accession>
<dbReference type="InterPro" id="IPR017441">
    <property type="entry name" value="Protein_kinase_ATP_BS"/>
</dbReference>
<dbReference type="InterPro" id="IPR000719">
    <property type="entry name" value="Prot_kinase_dom"/>
</dbReference>
<dbReference type="GO" id="GO:0004709">
    <property type="term" value="F:MAP kinase kinase kinase activity"/>
    <property type="evidence" value="ECO:0007669"/>
    <property type="project" value="UniProtKB-EC"/>
</dbReference>
<feature type="signal peptide" evidence="5">
    <location>
        <begin position="1"/>
        <end position="19"/>
    </location>
</feature>
<evidence type="ECO:0000313" key="7">
    <source>
        <dbReference type="EMBL" id="ELP95310.1"/>
    </source>
</evidence>
<feature type="transmembrane region" description="Helical" evidence="4">
    <location>
        <begin position="912"/>
        <end position="939"/>
    </location>
</feature>
<proteinExistence type="predicted"/>
<gene>
    <name evidence="7" type="ORF">EIN_142120</name>
</gene>
<reference evidence="7 8" key="1">
    <citation type="submission" date="2012-10" db="EMBL/GenBank/DDBJ databases">
        <authorList>
            <person name="Zafar N."/>
            <person name="Inman J."/>
            <person name="Hall N."/>
            <person name="Lorenzi H."/>
            <person name="Caler E."/>
        </authorList>
    </citation>
    <scope>NUCLEOTIDE SEQUENCE [LARGE SCALE GENOMIC DNA]</scope>
    <source>
        <strain evidence="7 8">IP1</strain>
    </source>
</reference>
<dbReference type="Gene3D" id="2.10.220.10">
    <property type="entry name" value="Hormone Receptor, Insulin-like Growth Factor Receptor 1, Chain A, domain 2"/>
    <property type="match status" value="1"/>
</dbReference>
<dbReference type="InterPro" id="IPR009030">
    <property type="entry name" value="Growth_fac_rcpt_cys_sf"/>
</dbReference>
<sequence length="1354" mass="153397">MKRFCWFEYILFFVTCVYSLENTCECVPKNTQELYGFVSLYNTSCTPSENVYCFNNSFTFNGSNIYNTIAVNGTLTFFNTIMIFTNTIHFALNENSTVNFKSSFHVNNFTILYKNSTAKINRPFSIAGNISIEYPKIDSPPLVLWDSYYLHLNYNYHGRPNFSIINPTGNCDCFDVISMSTASSLNIDSLPNHIRSNDFPFSMNDGKALLISNKKLIRFCPTNTLSNNRVKCVLKENVYVQNYLQGSPMYGFEYPHCPCDDSLTDCHLYLADNFMQFDFNNTEMYYTNLHVEKNTIITNAKIIRTVIMSDNVVLYFNGNYSQSKLSFTVGDVVVLDNNCMQSTFQYNSTNNELLYTNINISDIVLIDEISYIKINGSGIINNIIMSTDKVIYITKEVKEVKNITNFYTSNKLTTVVMIIESENTLIRFLTNCVLIKTTATTMECLKCNSKRRLRNQKCVEIDPNCQIYDANNECSLCKTGYVLSQYLACLISTNSCLIGTSEMCYKCDSNTVALNGICLSVTECEYSDGKSCLKCNKGDYSTMCKSCESNCELCESGKCTLCMQNYLLTKDNKCEINNISYSQGNHIISCIDGYYIDNSICKKCSFKNENSTKCNKKYELKCETNYRLSDDGNCETTICDENEVKDENGNCSSIVESCLKIKNEICVECEESYFLNMDGECVSTKDEEIKNCKVMNNRGCLTCDIGYYTDSQICFNCNENCTSCITTSSQCISCKDGFYLGENKKCISNKELFVKCEKLSTVSSGCYQCKNGYYRSGLDCIECLSNCSTCNTKSKCLTCNSTNYKTQDGNCLPQSSLIGCQVEVTQNGCSKCQGGYYLINTNECAECDLTCKTCSVLNKCISCSNKNILNNNGQCIAMNKVDRCVEVANSKCSKCSFWYVPSESGTFCNTKAVWWVIILIVLFLLIIIVMCIVSIVFIFNSIQRTIHKKEIQKSTTVFTMSKSNIQFISIGDGVVVNKTEIIFGNGEEVDVNEKQRELLCVGNTTQHNMKIQISTKTNQSDKIEFTSNPQIVFLRKGEACEFEIEVTVLCTLKFQSSFLLVANLFEKEKAICKEIGISAVSKLSTRLDSDELIEEKKIGEGSFGVVYKGTFRGNVVVIKKMKSSEENSLDEFNKEVSMLDKFRCEYIVHFYGAVFVPNKMCIVTEFAQFGSFFDVMNNKNSNEVDMKIRIKMMIDASKGILYLHSNGILHRDIKPDNILVFSFDLNETVNAKLTDFGSSRNINMMLTNMTFTKGIGTPTYMAPEILKKEKYKKSADIFSLGVTMFECFSWKEAYPKEDFKYPWKIAEFVMSGKRLVNSHHIPNNIFAIITSCWCQNSIDRITSEEVVLKLEKVV</sequence>
<evidence type="ECO:0000256" key="2">
    <source>
        <dbReference type="ARBA" id="ARBA00022840"/>
    </source>
</evidence>
<evidence type="ECO:0000256" key="3">
    <source>
        <dbReference type="PROSITE-ProRule" id="PRU10141"/>
    </source>
</evidence>
<evidence type="ECO:0000313" key="8">
    <source>
        <dbReference type="Proteomes" id="UP000014680"/>
    </source>
</evidence>
<dbReference type="PROSITE" id="PS50011">
    <property type="entry name" value="PROTEIN_KINASE_DOM"/>
    <property type="match status" value="1"/>
</dbReference>
<feature type="chain" id="PRO_5001980856" evidence="5">
    <location>
        <begin position="20"/>
        <end position="1354"/>
    </location>
</feature>
<dbReference type="PANTHER" id="PTHR45756:SF1">
    <property type="entry name" value="PROTEIN KINASE DOMAIN CONTAINING PROTEIN"/>
    <property type="match status" value="1"/>
</dbReference>
<keyword evidence="8" id="KW-1185">Reference proteome</keyword>
<protein>
    <submittedName>
        <fullName evidence="7">Protein serine/threonine kinase, putative</fullName>
        <ecNumber evidence="7">2.7.11.25</ecNumber>
    </submittedName>
</protein>
<dbReference type="EMBL" id="KB206149">
    <property type="protein sequence ID" value="ELP95310.1"/>
    <property type="molecule type" value="Genomic_DNA"/>
</dbReference>
<dbReference type="InterPro" id="IPR008271">
    <property type="entry name" value="Ser/Thr_kinase_AS"/>
</dbReference>
<dbReference type="OMA" id="NCETTIC"/>
<keyword evidence="7" id="KW-0418">Kinase</keyword>
<dbReference type="InterPro" id="IPR006212">
    <property type="entry name" value="Furin_repeat"/>
</dbReference>
<keyword evidence="2 3" id="KW-0067">ATP-binding</keyword>
<evidence type="ECO:0000256" key="5">
    <source>
        <dbReference type="SAM" id="SignalP"/>
    </source>
</evidence>
<dbReference type="EC" id="2.7.11.25" evidence="7"/>
<dbReference type="PANTHER" id="PTHR45756">
    <property type="entry name" value="PALMITOYLTRANSFERASE"/>
    <property type="match status" value="1"/>
</dbReference>
<dbReference type="RefSeq" id="XP_004262081.1">
    <property type="nucleotide sequence ID" value="XM_004262033.1"/>
</dbReference>
<evidence type="ECO:0000256" key="1">
    <source>
        <dbReference type="ARBA" id="ARBA00022741"/>
    </source>
</evidence>
<dbReference type="SMART" id="SM00261">
    <property type="entry name" value="FU"/>
    <property type="match status" value="5"/>
</dbReference>
<dbReference type="SUPFAM" id="SSF56112">
    <property type="entry name" value="Protein kinase-like (PK-like)"/>
    <property type="match status" value="1"/>
</dbReference>
<dbReference type="Proteomes" id="UP000014680">
    <property type="component" value="Unassembled WGS sequence"/>
</dbReference>
<dbReference type="KEGG" id="eiv:EIN_142120"/>
<feature type="binding site" evidence="3">
    <location>
        <position position="1120"/>
    </location>
    <ligand>
        <name>ATP</name>
        <dbReference type="ChEBI" id="CHEBI:30616"/>
    </ligand>
</feature>
<dbReference type="InterPro" id="IPR053215">
    <property type="entry name" value="TKL_Ser/Thr_kinase"/>
</dbReference>
<dbReference type="OrthoDB" id="300641at2759"/>
<feature type="domain" description="Protein kinase" evidence="6">
    <location>
        <begin position="1092"/>
        <end position="1354"/>
    </location>
</feature>
<keyword evidence="5" id="KW-0732">Signal</keyword>
<evidence type="ECO:0000256" key="4">
    <source>
        <dbReference type="SAM" id="Phobius"/>
    </source>
</evidence>
<dbReference type="SUPFAM" id="SSF57184">
    <property type="entry name" value="Growth factor receptor domain"/>
    <property type="match status" value="3"/>
</dbReference>
<dbReference type="GeneID" id="14894295"/>
<keyword evidence="4" id="KW-1133">Transmembrane helix</keyword>
<dbReference type="GO" id="GO:0005524">
    <property type="term" value="F:ATP binding"/>
    <property type="evidence" value="ECO:0007669"/>
    <property type="project" value="UniProtKB-UniRule"/>
</dbReference>
<dbReference type="VEuPathDB" id="AmoebaDB:EIN_142120"/>
<dbReference type="SMART" id="SM00220">
    <property type="entry name" value="S_TKc"/>
    <property type="match status" value="1"/>
</dbReference>
<keyword evidence="4" id="KW-0812">Transmembrane</keyword>
<name>A0A0A1UFE3_ENTIV</name>
<keyword evidence="7" id="KW-0808">Transferase</keyword>
<dbReference type="Pfam" id="PF00069">
    <property type="entry name" value="Pkinase"/>
    <property type="match status" value="1"/>
</dbReference>
<dbReference type="Gene3D" id="1.10.510.10">
    <property type="entry name" value="Transferase(Phosphotransferase) domain 1"/>
    <property type="match status" value="1"/>
</dbReference>